<dbReference type="EMBL" id="BGPR01117493">
    <property type="protein sequence ID" value="GBN10125.1"/>
    <property type="molecule type" value="Genomic_DNA"/>
</dbReference>
<keyword evidence="2" id="KW-1185">Reference proteome</keyword>
<dbReference type="Proteomes" id="UP000499080">
    <property type="component" value="Unassembled WGS sequence"/>
</dbReference>
<name>A0A4Y2L622_ARAVE</name>
<reference evidence="1 2" key="1">
    <citation type="journal article" date="2019" name="Sci. Rep.">
        <title>Orb-weaving spider Araneus ventricosus genome elucidates the spidroin gene catalogue.</title>
        <authorList>
            <person name="Kono N."/>
            <person name="Nakamura H."/>
            <person name="Ohtoshi R."/>
            <person name="Moran D.A.P."/>
            <person name="Shinohara A."/>
            <person name="Yoshida Y."/>
            <person name="Fujiwara M."/>
            <person name="Mori M."/>
            <person name="Tomita M."/>
            <person name="Arakawa K."/>
        </authorList>
    </citation>
    <scope>NUCLEOTIDE SEQUENCE [LARGE SCALE GENOMIC DNA]</scope>
</reference>
<dbReference type="AlphaFoldDB" id="A0A4Y2L622"/>
<evidence type="ECO:0000313" key="2">
    <source>
        <dbReference type="Proteomes" id="UP000499080"/>
    </source>
</evidence>
<sequence length="190" mass="22142">MGIKDVGSSHQLILHFAFNDSIHLSQQHQRFTLPSTIQQHQRFPLPSTISSTMSQQHQRLQSTISSTFQRLPSTTMRVHYTAEVAWIRDGKGRLPLEIAFVEVGHPSRVYILQTKFRNDDVHTTRFSLRDLALNKSLRRNADRLDARFRLDGRDLVSPRRVVETDEWSWRSDVKRMIGDDRHTSLIYCCS</sequence>
<gene>
    <name evidence="1" type="ORF">AVEN_151998_1</name>
</gene>
<protein>
    <submittedName>
        <fullName evidence="1">Uncharacterized protein</fullName>
    </submittedName>
</protein>
<comment type="caution">
    <text evidence="1">The sequence shown here is derived from an EMBL/GenBank/DDBJ whole genome shotgun (WGS) entry which is preliminary data.</text>
</comment>
<evidence type="ECO:0000313" key="1">
    <source>
        <dbReference type="EMBL" id="GBN10125.1"/>
    </source>
</evidence>
<proteinExistence type="predicted"/>
<organism evidence="1 2">
    <name type="scientific">Araneus ventricosus</name>
    <name type="common">Orbweaver spider</name>
    <name type="synonym">Epeira ventricosa</name>
    <dbReference type="NCBI Taxonomy" id="182803"/>
    <lineage>
        <taxon>Eukaryota</taxon>
        <taxon>Metazoa</taxon>
        <taxon>Ecdysozoa</taxon>
        <taxon>Arthropoda</taxon>
        <taxon>Chelicerata</taxon>
        <taxon>Arachnida</taxon>
        <taxon>Araneae</taxon>
        <taxon>Araneomorphae</taxon>
        <taxon>Entelegynae</taxon>
        <taxon>Araneoidea</taxon>
        <taxon>Araneidae</taxon>
        <taxon>Araneus</taxon>
    </lineage>
</organism>
<accession>A0A4Y2L622</accession>